<organism evidence="3 4">
    <name type="scientific">Conidiobolus coronatus (strain ATCC 28846 / CBS 209.66 / NRRL 28638)</name>
    <name type="common">Delacroixia coronata</name>
    <dbReference type="NCBI Taxonomy" id="796925"/>
    <lineage>
        <taxon>Eukaryota</taxon>
        <taxon>Fungi</taxon>
        <taxon>Fungi incertae sedis</taxon>
        <taxon>Zoopagomycota</taxon>
        <taxon>Entomophthoromycotina</taxon>
        <taxon>Entomophthoromycetes</taxon>
        <taxon>Entomophthorales</taxon>
        <taxon>Ancylistaceae</taxon>
        <taxon>Conidiobolus</taxon>
    </lineage>
</organism>
<keyword evidence="2" id="KW-1133">Transmembrane helix</keyword>
<sequence>MTIRLVAAIALGDLMIHVGEYYAATHGGVERASPLCVRVNAFRLFSRNFYCFTNLAICFHLYRTLVKLRQPNFKYEIFTWTIMLALTIIFTLIYYFMGAFTGLSHPSGCNPGAESHTLDAIFSCIQALVNIFTVISCLTISIIGRRNLSNWITTYASSRENEGQCREQFINEGKKIAERSFLYPLSTILTLPFEAIFLILIVCGKFVPQLTIPMAIFSGLSGVLTFIAFAIDPSTHSAFKDAYRNLRGTSKPKPQQSYNIDEDFKAIP</sequence>
<dbReference type="Gene3D" id="1.20.1070.10">
    <property type="entry name" value="Rhodopsin 7-helix transmembrane proteins"/>
    <property type="match status" value="1"/>
</dbReference>
<feature type="transmembrane region" description="Helical" evidence="2">
    <location>
        <begin position="214"/>
        <end position="231"/>
    </location>
</feature>
<name>A0A137PHD7_CONC2</name>
<evidence type="ECO:0000313" key="4">
    <source>
        <dbReference type="Proteomes" id="UP000070444"/>
    </source>
</evidence>
<keyword evidence="2" id="KW-0472">Membrane</keyword>
<evidence type="ECO:0000313" key="3">
    <source>
        <dbReference type="EMBL" id="KXN74341.1"/>
    </source>
</evidence>
<dbReference type="EMBL" id="KQ964424">
    <property type="protein sequence ID" value="KXN74341.1"/>
    <property type="molecule type" value="Genomic_DNA"/>
</dbReference>
<evidence type="ECO:0000256" key="1">
    <source>
        <dbReference type="SAM" id="MobiDB-lite"/>
    </source>
</evidence>
<dbReference type="AlphaFoldDB" id="A0A137PHD7"/>
<keyword evidence="2" id="KW-0812">Transmembrane</keyword>
<gene>
    <name evidence="3" type="ORF">CONCODRAFT_2546</name>
</gene>
<feature type="transmembrane region" description="Helical" evidence="2">
    <location>
        <begin position="181"/>
        <end position="202"/>
    </location>
</feature>
<keyword evidence="4" id="KW-1185">Reference proteome</keyword>
<feature type="transmembrane region" description="Helical" evidence="2">
    <location>
        <begin position="77"/>
        <end position="100"/>
    </location>
</feature>
<evidence type="ECO:0000256" key="2">
    <source>
        <dbReference type="SAM" id="Phobius"/>
    </source>
</evidence>
<dbReference type="Proteomes" id="UP000070444">
    <property type="component" value="Unassembled WGS sequence"/>
</dbReference>
<protein>
    <recommendedName>
        <fullName evidence="5">G-protein coupled receptors family 1 profile domain-containing protein</fullName>
    </recommendedName>
</protein>
<feature type="region of interest" description="Disordered" evidence="1">
    <location>
        <begin position="247"/>
        <end position="268"/>
    </location>
</feature>
<feature type="transmembrane region" description="Helical" evidence="2">
    <location>
        <begin position="120"/>
        <end position="143"/>
    </location>
</feature>
<feature type="transmembrane region" description="Helical" evidence="2">
    <location>
        <begin position="47"/>
        <end position="65"/>
    </location>
</feature>
<proteinExistence type="predicted"/>
<evidence type="ECO:0008006" key="5">
    <source>
        <dbReference type="Google" id="ProtNLM"/>
    </source>
</evidence>
<reference evidence="3 4" key="1">
    <citation type="journal article" date="2015" name="Genome Biol. Evol.">
        <title>Phylogenomic analyses indicate that early fungi evolved digesting cell walls of algal ancestors of land plants.</title>
        <authorList>
            <person name="Chang Y."/>
            <person name="Wang S."/>
            <person name="Sekimoto S."/>
            <person name="Aerts A.L."/>
            <person name="Choi C."/>
            <person name="Clum A."/>
            <person name="LaButti K.M."/>
            <person name="Lindquist E.A."/>
            <person name="Yee Ngan C."/>
            <person name="Ohm R.A."/>
            <person name="Salamov A.A."/>
            <person name="Grigoriev I.V."/>
            <person name="Spatafora J.W."/>
            <person name="Berbee M.L."/>
        </authorList>
    </citation>
    <scope>NUCLEOTIDE SEQUENCE [LARGE SCALE GENOMIC DNA]</scope>
    <source>
        <strain evidence="3 4">NRRL 28638</strain>
    </source>
</reference>
<accession>A0A137PHD7</accession>